<keyword evidence="13" id="KW-1185">Reference proteome</keyword>
<reference evidence="12 13" key="1">
    <citation type="submission" date="2020-07" db="EMBL/GenBank/DDBJ databases">
        <title>Sequencing the genomes of 1000 actinobacteria strains.</title>
        <authorList>
            <person name="Klenk H.-P."/>
        </authorList>
    </citation>
    <scope>NUCLEOTIDE SEQUENCE [LARGE SCALE GENOMIC DNA]</scope>
    <source>
        <strain evidence="12 13">DSM 43461</strain>
    </source>
</reference>
<evidence type="ECO:0000256" key="1">
    <source>
        <dbReference type="ARBA" id="ARBA00013247"/>
    </source>
</evidence>
<gene>
    <name evidence="12" type="ORF">BJ999_007993</name>
</gene>
<protein>
    <recommendedName>
        <fullName evidence="1">ribose-phosphate diphosphokinase</fullName>
        <ecNumber evidence="1">2.7.6.1</ecNumber>
    </recommendedName>
</protein>
<dbReference type="Gene3D" id="3.40.50.2020">
    <property type="match status" value="2"/>
</dbReference>
<dbReference type="CDD" id="cd06223">
    <property type="entry name" value="PRTases_typeI"/>
    <property type="match status" value="1"/>
</dbReference>
<evidence type="ECO:0000256" key="5">
    <source>
        <dbReference type="ARBA" id="ARBA00022741"/>
    </source>
</evidence>
<dbReference type="SMART" id="SM01400">
    <property type="entry name" value="Pribosyltran_N"/>
    <property type="match status" value="1"/>
</dbReference>
<keyword evidence="10" id="KW-0732">Signal</keyword>
<comment type="catalytic activity">
    <reaction evidence="9">
        <text>D-ribose 5-phosphate + ATP = 5-phospho-alpha-D-ribose 1-diphosphate + AMP + H(+)</text>
        <dbReference type="Rhea" id="RHEA:15609"/>
        <dbReference type="ChEBI" id="CHEBI:15378"/>
        <dbReference type="ChEBI" id="CHEBI:30616"/>
        <dbReference type="ChEBI" id="CHEBI:58017"/>
        <dbReference type="ChEBI" id="CHEBI:78346"/>
        <dbReference type="ChEBI" id="CHEBI:456215"/>
        <dbReference type="EC" id="2.7.6.1"/>
    </reaction>
</comment>
<feature type="chain" id="PRO_5031064919" description="ribose-phosphate diphosphokinase" evidence="10">
    <location>
        <begin position="22"/>
        <end position="317"/>
    </location>
</feature>
<keyword evidence="4" id="KW-0545">Nucleotide biosynthesis</keyword>
<evidence type="ECO:0000256" key="4">
    <source>
        <dbReference type="ARBA" id="ARBA00022727"/>
    </source>
</evidence>
<evidence type="ECO:0000256" key="8">
    <source>
        <dbReference type="ARBA" id="ARBA00022842"/>
    </source>
</evidence>
<dbReference type="GO" id="GO:0005524">
    <property type="term" value="F:ATP binding"/>
    <property type="evidence" value="ECO:0007669"/>
    <property type="project" value="UniProtKB-KW"/>
</dbReference>
<feature type="signal peptide" evidence="10">
    <location>
        <begin position="1"/>
        <end position="21"/>
    </location>
</feature>
<accession>A0A7Y9GJM7</accession>
<sequence length="317" mass="33136">MSNRSAMPTRIVAGTAHPALAAAVAAALGVRPVPCDVERFPDGELRPTVHGVQGGDVYVVQPTGPAVNDHLVELLLLLDACRRGGAEIVTAVVPYFGYARQDRRDRAGQAVGARVALDALASAGADRLVVVEPHAVALEAMCPVPVEMLTAVPILADELADLTPETAVLVAPDLGAVKPAEHYARLLRRPVAVVRKTRVSGERVHAEELVGDVEGRPAVIVDDMISTGGTIEAAVRVLLDHGASPDITVAAAHGPLVPAARDRLGRLPIRCLLVTDTLPVGEARAARLRVRSVGPLIADAIGRLHNGQSLDTLLVRG</sequence>
<evidence type="ECO:0000256" key="9">
    <source>
        <dbReference type="ARBA" id="ARBA00049535"/>
    </source>
</evidence>
<dbReference type="Proteomes" id="UP000591272">
    <property type="component" value="Unassembled WGS sequence"/>
</dbReference>
<keyword evidence="5" id="KW-0547">Nucleotide-binding</keyword>
<evidence type="ECO:0000313" key="12">
    <source>
        <dbReference type="EMBL" id="NYE17697.1"/>
    </source>
</evidence>
<evidence type="ECO:0000256" key="6">
    <source>
        <dbReference type="ARBA" id="ARBA00022777"/>
    </source>
</evidence>
<keyword evidence="6 12" id="KW-0418">Kinase</keyword>
<comment type="caution">
    <text evidence="12">The sequence shown here is derived from an EMBL/GenBank/DDBJ whole genome shotgun (WGS) entry which is preliminary data.</text>
</comment>
<name>A0A7Y9GJM7_9ACTN</name>
<evidence type="ECO:0000313" key="13">
    <source>
        <dbReference type="Proteomes" id="UP000591272"/>
    </source>
</evidence>
<dbReference type="PANTHER" id="PTHR10210">
    <property type="entry name" value="RIBOSE-PHOSPHATE DIPHOSPHOKINASE FAMILY MEMBER"/>
    <property type="match status" value="1"/>
</dbReference>
<keyword evidence="7" id="KW-0067">ATP-binding</keyword>
<dbReference type="RefSeq" id="WP_229810024.1">
    <property type="nucleotide sequence ID" value="NZ_BMRD01000003.1"/>
</dbReference>
<evidence type="ECO:0000256" key="3">
    <source>
        <dbReference type="ARBA" id="ARBA00022723"/>
    </source>
</evidence>
<dbReference type="GO" id="GO:0016301">
    <property type="term" value="F:kinase activity"/>
    <property type="evidence" value="ECO:0007669"/>
    <property type="project" value="UniProtKB-KW"/>
</dbReference>
<dbReference type="Pfam" id="PF14572">
    <property type="entry name" value="Pribosyl_synth"/>
    <property type="match status" value="1"/>
</dbReference>
<dbReference type="GO" id="GO:0004749">
    <property type="term" value="F:ribose phosphate diphosphokinase activity"/>
    <property type="evidence" value="ECO:0007669"/>
    <property type="project" value="UniProtKB-EC"/>
</dbReference>
<dbReference type="InterPro" id="IPR005946">
    <property type="entry name" value="Rib-P_diPkinase"/>
</dbReference>
<dbReference type="AlphaFoldDB" id="A0A7Y9GJM7"/>
<feature type="domain" description="Ribose-phosphate pyrophosphokinase N-terminal" evidence="11">
    <location>
        <begin position="10"/>
        <end position="124"/>
    </location>
</feature>
<evidence type="ECO:0000256" key="2">
    <source>
        <dbReference type="ARBA" id="ARBA00022679"/>
    </source>
</evidence>
<dbReference type="GO" id="GO:0002189">
    <property type="term" value="C:ribose phosphate diphosphokinase complex"/>
    <property type="evidence" value="ECO:0007669"/>
    <property type="project" value="TreeGrafter"/>
</dbReference>
<dbReference type="NCBIfam" id="TIGR01251">
    <property type="entry name" value="ribP_PPkin"/>
    <property type="match status" value="1"/>
</dbReference>
<keyword evidence="8" id="KW-0460">Magnesium</keyword>
<dbReference type="InterPro" id="IPR029057">
    <property type="entry name" value="PRTase-like"/>
</dbReference>
<evidence type="ECO:0000259" key="11">
    <source>
        <dbReference type="Pfam" id="PF13793"/>
    </source>
</evidence>
<dbReference type="GO" id="GO:0000287">
    <property type="term" value="F:magnesium ion binding"/>
    <property type="evidence" value="ECO:0007669"/>
    <property type="project" value="InterPro"/>
</dbReference>
<dbReference type="EC" id="2.7.6.1" evidence="1"/>
<keyword evidence="3" id="KW-0479">Metal-binding</keyword>
<dbReference type="GO" id="GO:0006015">
    <property type="term" value="P:5-phosphoribose 1-diphosphate biosynthetic process"/>
    <property type="evidence" value="ECO:0007669"/>
    <property type="project" value="TreeGrafter"/>
</dbReference>
<proteinExistence type="predicted"/>
<dbReference type="FunFam" id="3.40.50.2020:FF:000007">
    <property type="entry name" value="Ribose-phosphate pyrophosphokinase"/>
    <property type="match status" value="1"/>
</dbReference>
<dbReference type="GO" id="GO:0006164">
    <property type="term" value="P:purine nucleotide biosynthetic process"/>
    <property type="evidence" value="ECO:0007669"/>
    <property type="project" value="TreeGrafter"/>
</dbReference>
<dbReference type="PANTHER" id="PTHR10210:SF32">
    <property type="entry name" value="RIBOSE-PHOSPHATE PYROPHOSPHOKINASE 2"/>
    <property type="match status" value="1"/>
</dbReference>
<organism evidence="12 13">
    <name type="scientific">Actinomadura citrea</name>
    <dbReference type="NCBI Taxonomy" id="46158"/>
    <lineage>
        <taxon>Bacteria</taxon>
        <taxon>Bacillati</taxon>
        <taxon>Actinomycetota</taxon>
        <taxon>Actinomycetes</taxon>
        <taxon>Streptosporangiales</taxon>
        <taxon>Thermomonosporaceae</taxon>
        <taxon>Actinomadura</taxon>
    </lineage>
</organism>
<dbReference type="InterPro" id="IPR000836">
    <property type="entry name" value="PRTase_dom"/>
</dbReference>
<dbReference type="SUPFAM" id="SSF53271">
    <property type="entry name" value="PRTase-like"/>
    <property type="match status" value="1"/>
</dbReference>
<dbReference type="GO" id="GO:0005737">
    <property type="term" value="C:cytoplasm"/>
    <property type="evidence" value="ECO:0007669"/>
    <property type="project" value="TreeGrafter"/>
</dbReference>
<dbReference type="Pfam" id="PF13793">
    <property type="entry name" value="Pribosyltran_N"/>
    <property type="match status" value="1"/>
</dbReference>
<evidence type="ECO:0000256" key="7">
    <source>
        <dbReference type="ARBA" id="ARBA00022840"/>
    </source>
</evidence>
<dbReference type="InterPro" id="IPR029099">
    <property type="entry name" value="Pribosyltran_N"/>
</dbReference>
<keyword evidence="2 12" id="KW-0808">Transferase</keyword>
<evidence type="ECO:0000256" key="10">
    <source>
        <dbReference type="SAM" id="SignalP"/>
    </source>
</evidence>
<dbReference type="EMBL" id="JACCBT010000001">
    <property type="protein sequence ID" value="NYE17697.1"/>
    <property type="molecule type" value="Genomic_DNA"/>
</dbReference>